<comment type="caution">
    <text evidence="2">The sequence shown here is derived from an EMBL/GenBank/DDBJ whole genome shotgun (WGS) entry which is preliminary data.</text>
</comment>
<reference evidence="2" key="1">
    <citation type="submission" date="2023-03" db="EMBL/GenBank/DDBJ databases">
        <authorList>
            <person name="Steffen K."/>
            <person name="Cardenas P."/>
        </authorList>
    </citation>
    <scope>NUCLEOTIDE SEQUENCE</scope>
</reference>
<evidence type="ECO:0000313" key="2">
    <source>
        <dbReference type="EMBL" id="CAI8047568.1"/>
    </source>
</evidence>
<organism evidence="2 3">
    <name type="scientific">Geodia barretti</name>
    <name type="common">Barrett's horny sponge</name>
    <dbReference type="NCBI Taxonomy" id="519541"/>
    <lineage>
        <taxon>Eukaryota</taxon>
        <taxon>Metazoa</taxon>
        <taxon>Porifera</taxon>
        <taxon>Demospongiae</taxon>
        <taxon>Heteroscleromorpha</taxon>
        <taxon>Tetractinellida</taxon>
        <taxon>Astrophorina</taxon>
        <taxon>Geodiidae</taxon>
        <taxon>Geodia</taxon>
    </lineage>
</organism>
<feature type="compositionally biased region" description="Polar residues" evidence="1">
    <location>
        <begin position="21"/>
        <end position="35"/>
    </location>
</feature>
<keyword evidence="3" id="KW-1185">Reference proteome</keyword>
<protein>
    <submittedName>
        <fullName evidence="2">Uncharacterized protein</fullName>
    </submittedName>
</protein>
<feature type="region of interest" description="Disordered" evidence="1">
    <location>
        <begin position="1"/>
        <end position="80"/>
    </location>
</feature>
<dbReference type="AlphaFoldDB" id="A0AA35TH94"/>
<name>A0AA35TH94_GEOBA</name>
<feature type="compositionally biased region" description="Low complexity" evidence="1">
    <location>
        <begin position="36"/>
        <end position="50"/>
    </location>
</feature>
<accession>A0AA35TH94</accession>
<dbReference type="EMBL" id="CASHTH010003658">
    <property type="protein sequence ID" value="CAI8047568.1"/>
    <property type="molecule type" value="Genomic_DNA"/>
</dbReference>
<feature type="compositionally biased region" description="Low complexity" evidence="1">
    <location>
        <begin position="1"/>
        <end position="18"/>
    </location>
</feature>
<evidence type="ECO:0000313" key="3">
    <source>
        <dbReference type="Proteomes" id="UP001174909"/>
    </source>
</evidence>
<sequence length="137" mass="14482">MLWAGAPAASGTSTTAPAFSVASSGPPLSSANWSNTTRPTPARSPATWPRNGKSAPTGRSIPSRCTRPTGMTGLPLPPMTWCSPSDRIVEPGAIRSRTAALRPFYERETARAIDPQTVEVPLKFPAATFLTNIAVDY</sequence>
<feature type="non-terminal residue" evidence="2">
    <location>
        <position position="137"/>
    </location>
</feature>
<dbReference type="Proteomes" id="UP001174909">
    <property type="component" value="Unassembled WGS sequence"/>
</dbReference>
<evidence type="ECO:0000256" key="1">
    <source>
        <dbReference type="SAM" id="MobiDB-lite"/>
    </source>
</evidence>
<gene>
    <name evidence="2" type="ORF">GBAR_LOCUS26294</name>
</gene>
<proteinExistence type="predicted"/>